<dbReference type="Gene3D" id="3.30.70.270">
    <property type="match status" value="1"/>
</dbReference>
<dbReference type="GO" id="GO:0004523">
    <property type="term" value="F:RNA-DNA hybrid ribonuclease activity"/>
    <property type="evidence" value="ECO:0007669"/>
    <property type="project" value="InterPro"/>
</dbReference>
<dbReference type="GO" id="GO:0003676">
    <property type="term" value="F:nucleic acid binding"/>
    <property type="evidence" value="ECO:0007669"/>
    <property type="project" value="InterPro"/>
</dbReference>
<dbReference type="PROSITE" id="PS50879">
    <property type="entry name" value="RNASE_H_1"/>
    <property type="match status" value="1"/>
</dbReference>
<dbReference type="PANTHER" id="PTHR48475:SF1">
    <property type="entry name" value="RNASE H TYPE-1 DOMAIN-CONTAINING PROTEIN"/>
    <property type="match status" value="1"/>
</dbReference>
<dbReference type="InterPro" id="IPR002156">
    <property type="entry name" value="RNaseH_domain"/>
</dbReference>
<comment type="caution">
    <text evidence="3">The sequence shown here is derived from an EMBL/GenBank/DDBJ whole genome shotgun (WGS) entry which is preliminary data.</text>
</comment>
<dbReference type="Gene3D" id="3.10.10.10">
    <property type="entry name" value="HIV Type 1 Reverse Transcriptase, subunit A, domain 1"/>
    <property type="match status" value="1"/>
</dbReference>
<name>A0A2I0KMF6_PUNGR</name>
<dbReference type="PROSITE" id="PS50994">
    <property type="entry name" value="INTEGRASE"/>
    <property type="match status" value="1"/>
</dbReference>
<keyword evidence="4" id="KW-1185">Reference proteome</keyword>
<proteinExistence type="predicted"/>
<dbReference type="GO" id="GO:0015074">
    <property type="term" value="P:DNA integration"/>
    <property type="evidence" value="ECO:0007669"/>
    <property type="project" value="InterPro"/>
</dbReference>
<dbReference type="EMBL" id="PGOL01000484">
    <property type="protein sequence ID" value="PKI69672.1"/>
    <property type="molecule type" value="Genomic_DNA"/>
</dbReference>
<organism evidence="3 4">
    <name type="scientific">Punica granatum</name>
    <name type="common">Pomegranate</name>
    <dbReference type="NCBI Taxonomy" id="22663"/>
    <lineage>
        <taxon>Eukaryota</taxon>
        <taxon>Viridiplantae</taxon>
        <taxon>Streptophyta</taxon>
        <taxon>Embryophyta</taxon>
        <taxon>Tracheophyta</taxon>
        <taxon>Spermatophyta</taxon>
        <taxon>Magnoliopsida</taxon>
        <taxon>eudicotyledons</taxon>
        <taxon>Gunneridae</taxon>
        <taxon>Pentapetalae</taxon>
        <taxon>rosids</taxon>
        <taxon>malvids</taxon>
        <taxon>Myrtales</taxon>
        <taxon>Lythraceae</taxon>
        <taxon>Punica</taxon>
    </lineage>
</organism>
<dbReference type="SUPFAM" id="SSF56672">
    <property type="entry name" value="DNA/RNA polymerases"/>
    <property type="match status" value="1"/>
</dbReference>
<dbReference type="InterPro" id="IPR001584">
    <property type="entry name" value="Integrase_cat-core"/>
</dbReference>
<feature type="non-terminal residue" evidence="3">
    <location>
        <position position="427"/>
    </location>
</feature>
<dbReference type="Pfam" id="PF13456">
    <property type="entry name" value="RVT_3"/>
    <property type="match status" value="1"/>
</dbReference>
<dbReference type="AlphaFoldDB" id="A0A2I0KMF6"/>
<feature type="domain" description="RNase H type-1" evidence="1">
    <location>
        <begin position="177"/>
        <end position="310"/>
    </location>
</feature>
<dbReference type="InterPro" id="IPR012337">
    <property type="entry name" value="RNaseH-like_sf"/>
</dbReference>
<dbReference type="InterPro" id="IPR036397">
    <property type="entry name" value="RNaseH_sf"/>
</dbReference>
<feature type="domain" description="Integrase catalytic" evidence="2">
    <location>
        <begin position="363"/>
        <end position="427"/>
    </location>
</feature>
<protein>
    <submittedName>
        <fullName evidence="3">Uncharacterized protein</fullName>
    </submittedName>
</protein>
<gene>
    <name evidence="3" type="ORF">CRG98_009943</name>
</gene>
<dbReference type="InterPro" id="IPR043128">
    <property type="entry name" value="Rev_trsase/Diguanyl_cyclase"/>
</dbReference>
<dbReference type="PANTHER" id="PTHR48475">
    <property type="entry name" value="RIBONUCLEASE H"/>
    <property type="match status" value="1"/>
</dbReference>
<dbReference type="CDD" id="cd01647">
    <property type="entry name" value="RT_LTR"/>
    <property type="match status" value="1"/>
</dbReference>
<dbReference type="CDD" id="cd09279">
    <property type="entry name" value="RNase_HI_like"/>
    <property type="match status" value="1"/>
</dbReference>
<dbReference type="SUPFAM" id="SSF53098">
    <property type="entry name" value="Ribonuclease H-like"/>
    <property type="match status" value="1"/>
</dbReference>
<evidence type="ECO:0000259" key="1">
    <source>
        <dbReference type="PROSITE" id="PS50879"/>
    </source>
</evidence>
<evidence type="ECO:0000313" key="4">
    <source>
        <dbReference type="Proteomes" id="UP000233551"/>
    </source>
</evidence>
<dbReference type="InterPro" id="IPR000477">
    <property type="entry name" value="RT_dom"/>
</dbReference>
<dbReference type="Gene3D" id="3.30.420.10">
    <property type="entry name" value="Ribonuclease H-like superfamily/Ribonuclease H"/>
    <property type="match status" value="2"/>
</dbReference>
<reference evidence="3 4" key="1">
    <citation type="submission" date="2017-11" db="EMBL/GenBank/DDBJ databases">
        <title>De-novo sequencing of pomegranate (Punica granatum L.) genome.</title>
        <authorList>
            <person name="Akparov Z."/>
            <person name="Amiraslanov A."/>
            <person name="Hajiyeva S."/>
            <person name="Abbasov M."/>
            <person name="Kaur K."/>
            <person name="Hamwieh A."/>
            <person name="Solovyev V."/>
            <person name="Salamov A."/>
            <person name="Braich B."/>
            <person name="Kosarev P."/>
            <person name="Mahmoud A."/>
            <person name="Hajiyev E."/>
            <person name="Babayeva S."/>
            <person name="Izzatullayeva V."/>
            <person name="Mammadov A."/>
            <person name="Mammadov A."/>
            <person name="Sharifova S."/>
            <person name="Ojaghi J."/>
            <person name="Eynullazada K."/>
            <person name="Bayramov B."/>
            <person name="Abdulazimova A."/>
            <person name="Shahmuradov I."/>
        </authorList>
    </citation>
    <scope>NUCLEOTIDE SEQUENCE [LARGE SCALE GENOMIC DNA]</scope>
    <source>
        <strain evidence="4">cv. AG2017</strain>
        <tissue evidence="3">Leaf</tissue>
    </source>
</reference>
<dbReference type="STRING" id="22663.A0A2I0KMF6"/>
<accession>A0A2I0KMF6</accession>
<dbReference type="Pfam" id="PF00078">
    <property type="entry name" value="RVT_1"/>
    <property type="match status" value="1"/>
</dbReference>
<dbReference type="InterPro" id="IPR043502">
    <property type="entry name" value="DNA/RNA_pol_sf"/>
</dbReference>
<evidence type="ECO:0000313" key="3">
    <source>
        <dbReference type="EMBL" id="PKI69672.1"/>
    </source>
</evidence>
<sequence>MDGFSGYNQIQMAEEDKIKTTFIMMRATFCYKVMPFGLKNAGATYQRAMVTLFHDMMHKEIEVYVVDMIAESKEGEYHLVNLKRLFDHLRKYKLQLNPAKCTFGVKSGKLLGFIVCEKGIEVDPDKVKAIMELPPPSTVREGHAIADHLAEFPIVNDTPINSDFPDEGILQMNDEEKTPRWKMYFDGAVNSTGSGIGAVLISPEGRHFPVTAKIDFPCTNNIAEYEACILGLQVAIDLKVKELEVFEDSMLTIFQTFKQWKTKDLKLVPYHEYLEELTENFEDISFTYTPRMKNQFTNALATRASMVSITKENLIEPLEFEIAQGPAHCDVIDAVDGKPWHCHLCQVYANQIRAPPNELHPMAAPWPFSMWGMDVIGPINPKASNGHLFILVAIDYSTKWIEAITLASVTAKAVARFLKCDLIARYG</sequence>
<dbReference type="Proteomes" id="UP000233551">
    <property type="component" value="Unassembled WGS sequence"/>
</dbReference>
<evidence type="ECO:0000259" key="2">
    <source>
        <dbReference type="PROSITE" id="PS50994"/>
    </source>
</evidence>